<keyword evidence="6" id="KW-0811">Translocation</keyword>
<accession>A0ABT2KTT1</accession>
<evidence type="ECO:0000259" key="8">
    <source>
        <dbReference type="Pfam" id="PF21760"/>
    </source>
</evidence>
<feature type="domain" description="Protein translocase subunit SecDF P1" evidence="8">
    <location>
        <begin position="163"/>
        <end position="213"/>
    </location>
</feature>
<dbReference type="Gene3D" id="3.30.70.3400">
    <property type="match status" value="1"/>
</dbReference>
<gene>
    <name evidence="9" type="ORF">CLG85_026695</name>
</gene>
<dbReference type="Gene3D" id="3.30.70.3220">
    <property type="match status" value="1"/>
</dbReference>
<organism evidence="9 10">
    <name type="scientific">Alloyangia mangrovi</name>
    <dbReference type="NCBI Taxonomy" id="1779329"/>
    <lineage>
        <taxon>Bacteria</taxon>
        <taxon>Pseudomonadati</taxon>
        <taxon>Pseudomonadota</taxon>
        <taxon>Alphaproteobacteria</taxon>
        <taxon>Rhodobacterales</taxon>
        <taxon>Roseobacteraceae</taxon>
        <taxon>Alloyangia</taxon>
    </lineage>
</organism>
<evidence type="ECO:0000256" key="1">
    <source>
        <dbReference type="ARBA" id="ARBA00022448"/>
    </source>
</evidence>
<keyword evidence="1" id="KW-0813">Transport</keyword>
<dbReference type="InterPro" id="IPR022813">
    <property type="entry name" value="SecD/SecF_arch_bac"/>
</dbReference>
<evidence type="ECO:0000256" key="7">
    <source>
        <dbReference type="ARBA" id="ARBA00023136"/>
    </source>
</evidence>
<proteinExistence type="predicted"/>
<dbReference type="PANTHER" id="PTHR30081:SF1">
    <property type="entry name" value="PROTEIN TRANSLOCASE SUBUNIT SECD"/>
    <property type="match status" value="1"/>
</dbReference>
<sequence>WLALPNAFYSRVEQHNDLVAQSASSTTAPPPEDTSWPSWLSSSLVNLGLDLRGGAHLLAEVDIDGVARQRMDALWPDMRDALRELHAQVGNIRRLDAPTGELRISISEPQGMAAAQQAARGFATPVGTLSGAGQSDIEALDENGTLVIRYTEAGRAQMADRVVAQSLEIIRRRIDEAGTREPTILRQGADRILIEVPGIDSAETLKSLIGTTA</sequence>
<evidence type="ECO:0000256" key="4">
    <source>
        <dbReference type="ARBA" id="ARBA00022927"/>
    </source>
</evidence>
<evidence type="ECO:0000313" key="10">
    <source>
        <dbReference type="Proteomes" id="UP000217448"/>
    </source>
</evidence>
<evidence type="ECO:0000256" key="6">
    <source>
        <dbReference type="ARBA" id="ARBA00023010"/>
    </source>
</evidence>
<evidence type="ECO:0000256" key="3">
    <source>
        <dbReference type="ARBA" id="ARBA00022692"/>
    </source>
</evidence>
<keyword evidence="5" id="KW-1133">Transmembrane helix</keyword>
<evidence type="ECO:0000313" key="9">
    <source>
        <dbReference type="EMBL" id="MCT4373685.1"/>
    </source>
</evidence>
<dbReference type="Proteomes" id="UP000217448">
    <property type="component" value="Unassembled WGS sequence"/>
</dbReference>
<dbReference type="Pfam" id="PF21760">
    <property type="entry name" value="SecD_1st"/>
    <property type="match status" value="1"/>
</dbReference>
<keyword evidence="7" id="KW-0472">Membrane</keyword>
<feature type="non-terminal residue" evidence="9">
    <location>
        <position position="213"/>
    </location>
</feature>
<evidence type="ECO:0000256" key="5">
    <source>
        <dbReference type="ARBA" id="ARBA00022989"/>
    </source>
</evidence>
<keyword evidence="3" id="KW-0812">Transmembrane</keyword>
<dbReference type="PANTHER" id="PTHR30081">
    <property type="entry name" value="PROTEIN-EXPORT MEMBRANE PROTEIN SEC"/>
    <property type="match status" value="1"/>
</dbReference>
<keyword evidence="4" id="KW-0653">Protein transport</keyword>
<reference evidence="10" key="1">
    <citation type="submission" date="2023-07" db="EMBL/GenBank/DDBJ databases">
        <title>Yangia mangrovi SAOS 153D genome.</title>
        <authorList>
            <person name="Verma A."/>
            <person name="Pal Y."/>
            <person name="Sundharam S."/>
            <person name="Bisht B."/>
            <person name="Srinivasan K."/>
        </authorList>
    </citation>
    <scope>NUCLEOTIDE SEQUENCE [LARGE SCALE GENOMIC DNA]</scope>
    <source>
        <strain evidence="10">SAOS 153D</strain>
    </source>
</reference>
<keyword evidence="2" id="KW-1003">Cell membrane</keyword>
<comment type="caution">
    <text evidence="9">The sequence shown here is derived from an EMBL/GenBank/DDBJ whole genome shotgun (WGS) entry which is preliminary data.</text>
</comment>
<evidence type="ECO:0000256" key="2">
    <source>
        <dbReference type="ARBA" id="ARBA00022475"/>
    </source>
</evidence>
<protein>
    <submittedName>
        <fullName evidence="9">Protein translocase subunit SecD</fullName>
    </submittedName>
</protein>
<dbReference type="InterPro" id="IPR048631">
    <property type="entry name" value="SecD_1st"/>
</dbReference>
<keyword evidence="10" id="KW-1185">Reference proteome</keyword>
<name>A0ABT2KTT1_9RHOB</name>
<dbReference type="EMBL" id="NTHN02000149">
    <property type="protein sequence ID" value="MCT4373685.1"/>
    <property type="molecule type" value="Genomic_DNA"/>
</dbReference>
<feature type="non-terminal residue" evidence="9">
    <location>
        <position position="1"/>
    </location>
</feature>